<dbReference type="EMBL" id="JXRQ01000018">
    <property type="protein sequence ID" value="KIL48985.1"/>
    <property type="molecule type" value="Genomic_DNA"/>
</dbReference>
<name>A0A0C2RFN4_9BACL</name>
<dbReference type="AlphaFoldDB" id="A0A0C2RFN4"/>
<comment type="caution">
    <text evidence="2">The sequence shown here is derived from an EMBL/GenBank/DDBJ whole genome shotgun (WGS) entry which is preliminary data.</text>
</comment>
<sequence>MDAYIEMKSKAMVTEGPVTLNDIAEIFAEEHLKRLLMHDIVLKDIDGRYSVISRTDLVRKYQHQNIVITGSALTIVEKMEASRSSVALLMAVCLLLFTGSALTIMYFHEDVSMAETQKVIVGMLGDPHPFWFQIPYSIGIGAGMLLFFNRIIKKQFNDEPSPLDIEIYKYEKSVEDYVKSADRRDHE</sequence>
<keyword evidence="1" id="KW-0812">Transmembrane</keyword>
<accession>A0A0C2RFN4</accession>
<evidence type="ECO:0000313" key="2">
    <source>
        <dbReference type="EMBL" id="KIL48985.1"/>
    </source>
</evidence>
<dbReference type="RefSeq" id="WP_052474092.1">
    <property type="nucleotide sequence ID" value="NZ_JXRQ01000018.1"/>
</dbReference>
<dbReference type="Proteomes" id="UP000031950">
    <property type="component" value="Unassembled WGS sequence"/>
</dbReference>
<dbReference type="Gene3D" id="2.60.480.10">
    <property type="entry name" value="eubacterium ventriosum atcc domain"/>
    <property type="match status" value="1"/>
</dbReference>
<keyword evidence="3" id="KW-1185">Reference proteome</keyword>
<dbReference type="PATRIC" id="fig|135826.4.peg.2190"/>
<evidence type="ECO:0008006" key="4">
    <source>
        <dbReference type="Google" id="ProtNLM"/>
    </source>
</evidence>
<evidence type="ECO:0000256" key="1">
    <source>
        <dbReference type="SAM" id="Phobius"/>
    </source>
</evidence>
<keyword evidence="1" id="KW-0472">Membrane</keyword>
<feature type="transmembrane region" description="Helical" evidence="1">
    <location>
        <begin position="128"/>
        <end position="148"/>
    </location>
</feature>
<feature type="transmembrane region" description="Helical" evidence="1">
    <location>
        <begin position="86"/>
        <end position="108"/>
    </location>
</feature>
<organism evidence="2 3">
    <name type="scientific">Jeotgalibacillus alimentarius</name>
    <dbReference type="NCBI Taxonomy" id="135826"/>
    <lineage>
        <taxon>Bacteria</taxon>
        <taxon>Bacillati</taxon>
        <taxon>Bacillota</taxon>
        <taxon>Bacilli</taxon>
        <taxon>Bacillales</taxon>
        <taxon>Caryophanaceae</taxon>
        <taxon>Jeotgalibacillus</taxon>
    </lineage>
</organism>
<protein>
    <recommendedName>
        <fullName evidence="4">Stage V sporulation protein AA</fullName>
    </recommendedName>
</protein>
<evidence type="ECO:0000313" key="3">
    <source>
        <dbReference type="Proteomes" id="UP000031950"/>
    </source>
</evidence>
<gene>
    <name evidence="2" type="ORF">KP77_21960</name>
</gene>
<dbReference type="STRING" id="135826.KP77_21960"/>
<keyword evidence="1" id="KW-1133">Transmembrane helix</keyword>
<dbReference type="OrthoDB" id="9782754at2"/>
<reference evidence="2 3" key="1">
    <citation type="submission" date="2015-01" db="EMBL/GenBank/DDBJ databases">
        <title>Genome sequence of Jeotgalibacillus alimentarius.</title>
        <authorList>
            <person name="Goh K.M."/>
            <person name="Chan K.-G."/>
            <person name="Yaakop A.S."/>
            <person name="Ee R."/>
            <person name="Gan H.M."/>
            <person name="Chan C.S."/>
        </authorList>
    </citation>
    <scope>NUCLEOTIDE SEQUENCE [LARGE SCALE GENOMIC DNA]</scope>
    <source>
        <strain evidence="2 3">YKJ-13</strain>
    </source>
</reference>
<dbReference type="InterPro" id="IPR038548">
    <property type="entry name" value="SporV_AA_N_sf"/>
</dbReference>
<proteinExistence type="predicted"/>